<feature type="transmembrane region" description="Helical" evidence="19">
    <location>
        <begin position="33"/>
        <end position="52"/>
    </location>
</feature>
<comment type="cofactor">
    <cofactor evidence="1 19">
        <name>Mg(2+)</name>
        <dbReference type="ChEBI" id="CHEBI:18420"/>
    </cofactor>
</comment>
<evidence type="ECO:0000256" key="13">
    <source>
        <dbReference type="ARBA" id="ARBA00023136"/>
    </source>
</evidence>
<name>A0A4Y5Z6Q8_9GAMM</name>
<reference evidence="20 21" key="1">
    <citation type="submission" date="2019-06" db="EMBL/GenBank/DDBJ databases">
        <title>A complete genome sequence for Luteibacter pinisoli MAH-14.</title>
        <authorList>
            <person name="Baltrus D.A."/>
        </authorList>
    </citation>
    <scope>NUCLEOTIDE SEQUENCE [LARGE SCALE GENOMIC DNA]</scope>
    <source>
        <strain evidence="20 21">MAH-14</strain>
    </source>
</reference>
<keyword evidence="10 19" id="KW-0812">Transmembrane</keyword>
<evidence type="ECO:0000256" key="8">
    <source>
        <dbReference type="ARBA" id="ARBA00022573"/>
    </source>
</evidence>
<evidence type="ECO:0000256" key="1">
    <source>
        <dbReference type="ARBA" id="ARBA00001946"/>
    </source>
</evidence>
<evidence type="ECO:0000256" key="4">
    <source>
        <dbReference type="ARBA" id="ARBA00010561"/>
    </source>
</evidence>
<comment type="pathway">
    <text evidence="3 19">Cofactor biosynthesis; adenosylcobalamin biosynthesis; adenosylcobalamin from cob(II)yrinate a,c-diamide: step 7/7.</text>
</comment>
<evidence type="ECO:0000256" key="15">
    <source>
        <dbReference type="ARBA" id="ARBA00032605"/>
    </source>
</evidence>
<feature type="transmembrane region" description="Helical" evidence="19">
    <location>
        <begin position="176"/>
        <end position="206"/>
    </location>
</feature>
<comment type="similarity">
    <text evidence="4 19">Belongs to the CobS family.</text>
</comment>
<evidence type="ECO:0000256" key="19">
    <source>
        <dbReference type="HAMAP-Rule" id="MF_00719"/>
    </source>
</evidence>
<dbReference type="EC" id="2.7.8.26" evidence="5 19"/>
<dbReference type="Proteomes" id="UP000316093">
    <property type="component" value="Chromosome"/>
</dbReference>
<feature type="transmembrane region" description="Helical" evidence="19">
    <location>
        <begin position="109"/>
        <end position="128"/>
    </location>
</feature>
<evidence type="ECO:0000256" key="7">
    <source>
        <dbReference type="ARBA" id="ARBA00022475"/>
    </source>
</evidence>
<evidence type="ECO:0000256" key="10">
    <source>
        <dbReference type="ARBA" id="ARBA00022692"/>
    </source>
</evidence>
<organism evidence="20 21">
    <name type="scientific">Luteibacter pinisoli</name>
    <dbReference type="NCBI Taxonomy" id="2589080"/>
    <lineage>
        <taxon>Bacteria</taxon>
        <taxon>Pseudomonadati</taxon>
        <taxon>Pseudomonadota</taxon>
        <taxon>Gammaproteobacteria</taxon>
        <taxon>Lysobacterales</taxon>
        <taxon>Rhodanobacteraceae</taxon>
        <taxon>Luteibacter</taxon>
    </lineage>
</organism>
<evidence type="ECO:0000256" key="5">
    <source>
        <dbReference type="ARBA" id="ARBA00013200"/>
    </source>
</evidence>
<dbReference type="AlphaFoldDB" id="A0A4Y5Z6Q8"/>
<evidence type="ECO:0000256" key="11">
    <source>
        <dbReference type="ARBA" id="ARBA00022842"/>
    </source>
</evidence>
<accession>A0A4Y5Z6Q8</accession>
<dbReference type="KEGG" id="lpy:FIV34_19055"/>
<dbReference type="NCBIfam" id="NF001278">
    <property type="entry name" value="PRK00235.1-5"/>
    <property type="match status" value="1"/>
</dbReference>
<sequence length="239" mass="25191">MMRAIVIAFAFLTRLPMPNVAWDVRAQAASLKWYPLVGLVLGLLFVLVAWCLRHVPALPAGALMLVLWVVITGALHLDGLADSADAWVGGLGDRARTLAIMKDPRCGPAGVMSLVLVSLLKFAALSAVRDPLPWALLLPPLLARGALVALFLTTPYVREKGLGAPLSGAPALGCHIAVALTLIITFVFGYAGLKALAAALVVGYLWRRTCVHRIGGFTGDTAGAMVELIEAAILLAMVL</sequence>
<comment type="catalytic activity">
    <reaction evidence="17 19">
        <text>alpha-ribazole + adenosylcob(III)inamide-GDP = adenosylcob(III)alamin + GMP + H(+)</text>
        <dbReference type="Rhea" id="RHEA:16049"/>
        <dbReference type="ChEBI" id="CHEBI:10329"/>
        <dbReference type="ChEBI" id="CHEBI:15378"/>
        <dbReference type="ChEBI" id="CHEBI:18408"/>
        <dbReference type="ChEBI" id="CHEBI:58115"/>
        <dbReference type="ChEBI" id="CHEBI:60487"/>
        <dbReference type="EC" id="2.7.8.26"/>
    </reaction>
</comment>
<keyword evidence="7 19" id="KW-1003">Cell membrane</keyword>
<dbReference type="GO" id="GO:0051073">
    <property type="term" value="F:adenosylcobinamide-GDP ribazoletransferase activity"/>
    <property type="evidence" value="ECO:0007669"/>
    <property type="project" value="UniProtKB-UniRule"/>
</dbReference>
<dbReference type="RefSeq" id="WP_139985075.1">
    <property type="nucleotide sequence ID" value="NZ_CP041046.1"/>
</dbReference>
<protein>
    <recommendedName>
        <fullName evidence="6 19">Adenosylcobinamide-GDP ribazoletransferase</fullName>
        <ecNumber evidence="5 19">2.7.8.26</ecNumber>
    </recommendedName>
    <alternativeName>
        <fullName evidence="16 19">Cobalamin synthase</fullName>
    </alternativeName>
    <alternativeName>
        <fullName evidence="15 19">Cobalamin-5'-phosphate synthase</fullName>
    </alternativeName>
</protein>
<gene>
    <name evidence="19" type="primary">cobS</name>
    <name evidence="20" type="ORF">FIV34_19055</name>
</gene>
<evidence type="ECO:0000256" key="6">
    <source>
        <dbReference type="ARBA" id="ARBA00015850"/>
    </source>
</evidence>
<keyword evidence="11 19" id="KW-0460">Magnesium</keyword>
<feature type="transmembrane region" description="Helical" evidence="19">
    <location>
        <begin position="57"/>
        <end position="77"/>
    </location>
</feature>
<evidence type="ECO:0000256" key="18">
    <source>
        <dbReference type="ARBA" id="ARBA00049504"/>
    </source>
</evidence>
<evidence type="ECO:0000256" key="3">
    <source>
        <dbReference type="ARBA" id="ARBA00004663"/>
    </source>
</evidence>
<dbReference type="NCBIfam" id="TIGR00317">
    <property type="entry name" value="cobS"/>
    <property type="match status" value="1"/>
</dbReference>
<evidence type="ECO:0000256" key="14">
    <source>
        <dbReference type="ARBA" id="ARBA00025228"/>
    </source>
</evidence>
<dbReference type="PANTHER" id="PTHR34148">
    <property type="entry name" value="ADENOSYLCOBINAMIDE-GDP RIBAZOLETRANSFERASE"/>
    <property type="match status" value="1"/>
</dbReference>
<dbReference type="Pfam" id="PF02654">
    <property type="entry name" value="CobS"/>
    <property type="match status" value="1"/>
</dbReference>
<comment type="subcellular location">
    <subcellularLocation>
        <location evidence="2 19">Cell membrane</location>
        <topology evidence="2 19">Multi-pass membrane protein</topology>
    </subcellularLocation>
</comment>
<dbReference type="GO" id="GO:0005886">
    <property type="term" value="C:plasma membrane"/>
    <property type="evidence" value="ECO:0007669"/>
    <property type="project" value="UniProtKB-SubCell"/>
</dbReference>
<keyword evidence="9 19" id="KW-0808">Transferase</keyword>
<evidence type="ECO:0000313" key="21">
    <source>
        <dbReference type="Proteomes" id="UP000316093"/>
    </source>
</evidence>
<dbReference type="OrthoDB" id="9794626at2"/>
<comment type="catalytic activity">
    <reaction evidence="18 19">
        <text>alpha-ribazole 5'-phosphate + adenosylcob(III)inamide-GDP = adenosylcob(III)alamin 5'-phosphate + GMP + H(+)</text>
        <dbReference type="Rhea" id="RHEA:23560"/>
        <dbReference type="ChEBI" id="CHEBI:15378"/>
        <dbReference type="ChEBI" id="CHEBI:57918"/>
        <dbReference type="ChEBI" id="CHEBI:58115"/>
        <dbReference type="ChEBI" id="CHEBI:60487"/>
        <dbReference type="ChEBI" id="CHEBI:60493"/>
        <dbReference type="EC" id="2.7.8.26"/>
    </reaction>
</comment>
<dbReference type="PANTHER" id="PTHR34148:SF1">
    <property type="entry name" value="ADENOSYLCOBINAMIDE-GDP RIBAZOLETRANSFERASE"/>
    <property type="match status" value="1"/>
</dbReference>
<dbReference type="InterPro" id="IPR003805">
    <property type="entry name" value="CobS"/>
</dbReference>
<evidence type="ECO:0000256" key="17">
    <source>
        <dbReference type="ARBA" id="ARBA00048623"/>
    </source>
</evidence>
<evidence type="ECO:0000256" key="9">
    <source>
        <dbReference type="ARBA" id="ARBA00022679"/>
    </source>
</evidence>
<dbReference type="UniPathway" id="UPA00148">
    <property type="reaction ID" value="UER00238"/>
</dbReference>
<dbReference type="GO" id="GO:0008818">
    <property type="term" value="F:cobalamin 5'-phosphate synthase activity"/>
    <property type="evidence" value="ECO:0007669"/>
    <property type="project" value="UniProtKB-UniRule"/>
</dbReference>
<feature type="transmembrane region" description="Helical" evidence="19">
    <location>
        <begin position="135"/>
        <end position="156"/>
    </location>
</feature>
<dbReference type="GO" id="GO:0009236">
    <property type="term" value="P:cobalamin biosynthetic process"/>
    <property type="evidence" value="ECO:0007669"/>
    <property type="project" value="UniProtKB-UniRule"/>
</dbReference>
<evidence type="ECO:0000256" key="16">
    <source>
        <dbReference type="ARBA" id="ARBA00032853"/>
    </source>
</evidence>
<evidence type="ECO:0000256" key="2">
    <source>
        <dbReference type="ARBA" id="ARBA00004651"/>
    </source>
</evidence>
<keyword evidence="12 19" id="KW-1133">Transmembrane helix</keyword>
<dbReference type="HAMAP" id="MF_00719">
    <property type="entry name" value="CobS"/>
    <property type="match status" value="1"/>
</dbReference>
<keyword evidence="8 19" id="KW-0169">Cobalamin biosynthesis</keyword>
<keyword evidence="13 19" id="KW-0472">Membrane</keyword>
<keyword evidence="21" id="KW-1185">Reference proteome</keyword>
<comment type="function">
    <text evidence="14 19">Joins adenosylcobinamide-GDP and alpha-ribazole to generate adenosylcobalamin (Ado-cobalamin). Also synthesizes adenosylcobalamin 5'-phosphate from adenosylcobinamide-GDP and alpha-ribazole 5'-phosphate.</text>
</comment>
<evidence type="ECO:0000256" key="12">
    <source>
        <dbReference type="ARBA" id="ARBA00022989"/>
    </source>
</evidence>
<evidence type="ECO:0000313" key="20">
    <source>
        <dbReference type="EMBL" id="QDE41152.1"/>
    </source>
</evidence>
<proteinExistence type="inferred from homology"/>
<dbReference type="EMBL" id="CP041046">
    <property type="protein sequence ID" value="QDE41152.1"/>
    <property type="molecule type" value="Genomic_DNA"/>
</dbReference>